<keyword evidence="5 7" id="KW-0573">Peptidoglycan synthesis</keyword>
<keyword evidence="6 7" id="KW-0961">Cell wall biogenesis/degradation</keyword>
<dbReference type="PANTHER" id="PTHR41533:SF2">
    <property type="entry name" value="BLR7131 PROTEIN"/>
    <property type="match status" value="1"/>
</dbReference>
<dbReference type="InterPro" id="IPR005490">
    <property type="entry name" value="LD_TPept_cat_dom"/>
</dbReference>
<comment type="similarity">
    <text evidence="2">Belongs to the YkuD family.</text>
</comment>
<feature type="active site" description="Nucleophile" evidence="7">
    <location>
        <position position="455"/>
    </location>
</feature>
<dbReference type="GO" id="GO:0008360">
    <property type="term" value="P:regulation of cell shape"/>
    <property type="evidence" value="ECO:0007669"/>
    <property type="project" value="UniProtKB-UniRule"/>
</dbReference>
<evidence type="ECO:0000256" key="1">
    <source>
        <dbReference type="ARBA" id="ARBA00004752"/>
    </source>
</evidence>
<dbReference type="InterPro" id="IPR045380">
    <property type="entry name" value="LD_TPept_scaffold_dom"/>
</dbReference>
<dbReference type="InterPro" id="IPR038063">
    <property type="entry name" value="Transpep_catalytic_dom"/>
</dbReference>
<proteinExistence type="inferred from homology"/>
<gene>
    <name evidence="9" type="ORF">D6B99_05825</name>
</gene>
<dbReference type="EMBL" id="CP032489">
    <property type="protein sequence ID" value="AYD47172.1"/>
    <property type="molecule type" value="Genomic_DNA"/>
</dbReference>
<evidence type="ECO:0000256" key="5">
    <source>
        <dbReference type="ARBA" id="ARBA00022984"/>
    </source>
</evidence>
<evidence type="ECO:0000259" key="8">
    <source>
        <dbReference type="PROSITE" id="PS52029"/>
    </source>
</evidence>
<dbReference type="InterPro" id="IPR002477">
    <property type="entry name" value="Peptidoglycan-bd-like"/>
</dbReference>
<dbReference type="PROSITE" id="PS51257">
    <property type="entry name" value="PROKAR_LIPOPROTEIN"/>
    <property type="match status" value="1"/>
</dbReference>
<keyword evidence="10" id="KW-1185">Reference proteome</keyword>
<organism evidence="9 10">
    <name type="scientific">Arachidicoccus soli</name>
    <dbReference type="NCBI Taxonomy" id="2341117"/>
    <lineage>
        <taxon>Bacteria</taxon>
        <taxon>Pseudomonadati</taxon>
        <taxon>Bacteroidota</taxon>
        <taxon>Chitinophagia</taxon>
        <taxon>Chitinophagales</taxon>
        <taxon>Chitinophagaceae</taxon>
        <taxon>Arachidicoccus</taxon>
    </lineage>
</organism>
<dbReference type="InterPro" id="IPR036366">
    <property type="entry name" value="PGBDSf"/>
</dbReference>
<dbReference type="Gene3D" id="1.10.101.10">
    <property type="entry name" value="PGBD-like superfamily/PGBD"/>
    <property type="match status" value="1"/>
</dbReference>
<dbReference type="InterPro" id="IPR036365">
    <property type="entry name" value="PGBD-like_sf"/>
</dbReference>
<dbReference type="GO" id="GO:0009252">
    <property type="term" value="P:peptidoglycan biosynthetic process"/>
    <property type="evidence" value="ECO:0007669"/>
    <property type="project" value="UniProtKB-UniPathway"/>
</dbReference>
<evidence type="ECO:0000256" key="6">
    <source>
        <dbReference type="ARBA" id="ARBA00023316"/>
    </source>
</evidence>
<dbReference type="UniPathway" id="UPA00219"/>
<dbReference type="SUPFAM" id="SSF141523">
    <property type="entry name" value="L,D-transpeptidase catalytic domain-like"/>
    <property type="match status" value="1"/>
</dbReference>
<accession>A0A386HND0</accession>
<dbReference type="Pfam" id="PF20142">
    <property type="entry name" value="Scaffold"/>
    <property type="match status" value="1"/>
</dbReference>
<dbReference type="CDD" id="cd16913">
    <property type="entry name" value="YkuD_like"/>
    <property type="match status" value="1"/>
</dbReference>
<evidence type="ECO:0000256" key="2">
    <source>
        <dbReference type="ARBA" id="ARBA00005992"/>
    </source>
</evidence>
<dbReference type="GO" id="GO:0016740">
    <property type="term" value="F:transferase activity"/>
    <property type="evidence" value="ECO:0007669"/>
    <property type="project" value="UniProtKB-KW"/>
</dbReference>
<sequence length="537" mass="61816">MTIRKAIPFVLFLSFSLIIFSCGSQKKEKAQIDKTITPETSYNNLFLDSADIHVFIEKDTEYKDFEAMYVDFYRQRNFEFAWFDTSGLIEQAGNFVNLLNNDPTSVEDNDSSVSDKKLQHILDKYKRGITRNQSRKDIIQAELTLTGEFFKNAQEVFKGKGNIDAEQLGWFIPRKKIDFAGLLDSTLSGKEIAIADFLNPQFKKLRAFLQKYIDLKKADSWDSIGLDVPKLKLNDSNTAVQLIQHRLYLLGDLDEDIQSDQYDKATEEGVINFQKRYGLSPDGVVGPNFMKALNIPIDTLIRDITVNLERVRWIPAELPKEYIWVNIPDYKLDAYQNGEKVFSMRVIVGSAAHGTTIFSGNIKYVVFAPYWNVPRSIVLKEILPGIKNDPDYIRKHNMEVTGYNQGIPDVRQLPGPDNALGRVKFLFPNSYNIYLHDTPNHDLFTSRNRGLSHGCVRLSDPEKMADWLLRDDSVKYSKPIIDSLMNKNVKEKWVTLEKTVPVYLVYFTSWVDEKGRLNIRKDIYGHDAIMANKLFSY</sequence>
<dbReference type="GO" id="GO:0004180">
    <property type="term" value="F:carboxypeptidase activity"/>
    <property type="evidence" value="ECO:0007669"/>
    <property type="project" value="UniProtKB-ARBA"/>
</dbReference>
<protein>
    <submittedName>
        <fullName evidence="9">Murein L,D-transpeptidase</fullName>
    </submittedName>
</protein>
<dbReference type="AlphaFoldDB" id="A0A386HND0"/>
<dbReference type="PROSITE" id="PS52029">
    <property type="entry name" value="LD_TPASE"/>
    <property type="match status" value="1"/>
</dbReference>
<dbReference type="GO" id="GO:0071555">
    <property type="term" value="P:cell wall organization"/>
    <property type="evidence" value="ECO:0007669"/>
    <property type="project" value="UniProtKB-UniRule"/>
</dbReference>
<dbReference type="Pfam" id="PF01471">
    <property type="entry name" value="PG_binding_1"/>
    <property type="match status" value="1"/>
</dbReference>
<keyword evidence="3" id="KW-0808">Transferase</keyword>
<dbReference type="Gene3D" id="2.40.440.10">
    <property type="entry name" value="L,D-transpeptidase catalytic domain-like"/>
    <property type="match status" value="1"/>
</dbReference>
<name>A0A386HND0_9BACT</name>
<dbReference type="RefSeq" id="WP_119986002.1">
    <property type="nucleotide sequence ID" value="NZ_CP032489.1"/>
</dbReference>
<comment type="pathway">
    <text evidence="1 7">Cell wall biogenesis; peptidoglycan biosynthesis.</text>
</comment>
<feature type="active site" description="Proton donor/acceptor" evidence="7">
    <location>
        <position position="436"/>
    </location>
</feature>
<reference evidence="9 10" key="1">
    <citation type="submission" date="2018-09" db="EMBL/GenBank/DDBJ databases">
        <title>Arachidicoccus sp. nov., a bacterium isolated from soil.</title>
        <authorList>
            <person name="Weon H.-Y."/>
            <person name="Kwon S.-W."/>
            <person name="Lee S.A."/>
        </authorList>
    </citation>
    <scope>NUCLEOTIDE SEQUENCE [LARGE SCALE GENOMIC DNA]</scope>
    <source>
        <strain evidence="9 10">KIS59-12</strain>
    </source>
</reference>
<keyword evidence="4 7" id="KW-0133">Cell shape</keyword>
<evidence type="ECO:0000313" key="9">
    <source>
        <dbReference type="EMBL" id="AYD47172.1"/>
    </source>
</evidence>
<dbReference type="PANTHER" id="PTHR41533">
    <property type="entry name" value="L,D-TRANSPEPTIDASE HI_1667-RELATED"/>
    <property type="match status" value="1"/>
</dbReference>
<evidence type="ECO:0000256" key="7">
    <source>
        <dbReference type="PROSITE-ProRule" id="PRU01373"/>
    </source>
</evidence>
<dbReference type="OrthoDB" id="9778545at2"/>
<dbReference type="KEGG" id="ark:D6B99_05825"/>
<evidence type="ECO:0000256" key="3">
    <source>
        <dbReference type="ARBA" id="ARBA00022679"/>
    </source>
</evidence>
<evidence type="ECO:0000313" key="10">
    <source>
        <dbReference type="Proteomes" id="UP000266118"/>
    </source>
</evidence>
<dbReference type="Pfam" id="PF03734">
    <property type="entry name" value="YkuD"/>
    <property type="match status" value="1"/>
</dbReference>
<evidence type="ECO:0000256" key="4">
    <source>
        <dbReference type="ARBA" id="ARBA00022960"/>
    </source>
</evidence>
<feature type="domain" description="L,D-TPase catalytic" evidence="8">
    <location>
        <begin position="321"/>
        <end position="477"/>
    </location>
</feature>
<dbReference type="SUPFAM" id="SSF47090">
    <property type="entry name" value="PGBD-like"/>
    <property type="match status" value="1"/>
</dbReference>
<dbReference type="InterPro" id="IPR052905">
    <property type="entry name" value="LD-transpeptidase_YkuD-like"/>
</dbReference>
<dbReference type="Proteomes" id="UP000266118">
    <property type="component" value="Chromosome"/>
</dbReference>